<sequence length="158" mass="18375">MDELVQQPCNDLGQRHGRVNLTKKVFRLLQEGYTEIERDKAYMVYYELRPGSSVLERSRQTNCTEMNWVAWFVDCLEHDEQAFGHGENHRRRSRAYGFGWCIWSSKLQAWKDWCFTAWLEVVAACTAVMSRGTSLMTTSSGLVRMYTTTSLGTGRRSR</sequence>
<reference evidence="1" key="2">
    <citation type="journal article" date="2015" name="Data Brief">
        <title>Shoot transcriptome of the giant reed, Arundo donax.</title>
        <authorList>
            <person name="Barrero R.A."/>
            <person name="Guerrero F.D."/>
            <person name="Moolhuijzen P."/>
            <person name="Goolsby J.A."/>
            <person name="Tidwell J."/>
            <person name="Bellgard S.E."/>
            <person name="Bellgard M.I."/>
        </authorList>
    </citation>
    <scope>NUCLEOTIDE SEQUENCE</scope>
    <source>
        <tissue evidence="1">Shoot tissue taken approximately 20 cm above the soil surface</tissue>
    </source>
</reference>
<dbReference type="AlphaFoldDB" id="A0A0A9HKC5"/>
<accession>A0A0A9HKC5</accession>
<reference evidence="1" key="1">
    <citation type="submission" date="2014-09" db="EMBL/GenBank/DDBJ databases">
        <authorList>
            <person name="Magalhaes I.L.F."/>
            <person name="Oliveira U."/>
            <person name="Santos F.R."/>
            <person name="Vidigal T.H.D.A."/>
            <person name="Brescovit A.D."/>
            <person name="Santos A.J."/>
        </authorList>
    </citation>
    <scope>NUCLEOTIDE SEQUENCE</scope>
    <source>
        <tissue evidence="1">Shoot tissue taken approximately 20 cm above the soil surface</tissue>
    </source>
</reference>
<dbReference type="EMBL" id="GBRH01164543">
    <property type="protein sequence ID" value="JAE33353.1"/>
    <property type="molecule type" value="Transcribed_RNA"/>
</dbReference>
<organism evidence="1">
    <name type="scientific">Arundo donax</name>
    <name type="common">Giant reed</name>
    <name type="synonym">Donax arundinaceus</name>
    <dbReference type="NCBI Taxonomy" id="35708"/>
    <lineage>
        <taxon>Eukaryota</taxon>
        <taxon>Viridiplantae</taxon>
        <taxon>Streptophyta</taxon>
        <taxon>Embryophyta</taxon>
        <taxon>Tracheophyta</taxon>
        <taxon>Spermatophyta</taxon>
        <taxon>Magnoliopsida</taxon>
        <taxon>Liliopsida</taxon>
        <taxon>Poales</taxon>
        <taxon>Poaceae</taxon>
        <taxon>PACMAD clade</taxon>
        <taxon>Arundinoideae</taxon>
        <taxon>Arundineae</taxon>
        <taxon>Arundo</taxon>
    </lineage>
</organism>
<name>A0A0A9HKC5_ARUDO</name>
<protein>
    <submittedName>
        <fullName evidence="1">Uncharacterized protein</fullName>
    </submittedName>
</protein>
<proteinExistence type="predicted"/>
<evidence type="ECO:0000313" key="1">
    <source>
        <dbReference type="EMBL" id="JAE33353.1"/>
    </source>
</evidence>